<name>A0AAV4NXJ4_9ARAC</name>
<accession>A0AAV4NXJ4</accession>
<evidence type="ECO:0000313" key="2">
    <source>
        <dbReference type="Proteomes" id="UP001054837"/>
    </source>
</evidence>
<keyword evidence="2" id="KW-1185">Reference proteome</keyword>
<gene>
    <name evidence="1" type="ORF">CDAR_166531</name>
</gene>
<sequence length="103" mass="11609">MGKNCHAVNKSVLSRNVDPNTTLGPNEMAGSNIIATTPVTFPQYPAFLRTLDFITKAFITEARQYQLSRRIYLPHIQRISFPLQGSFDQCGKENKPSSNQSRH</sequence>
<comment type="caution">
    <text evidence="1">The sequence shown here is derived from an EMBL/GenBank/DDBJ whole genome shotgun (WGS) entry which is preliminary data.</text>
</comment>
<proteinExistence type="predicted"/>
<dbReference type="Proteomes" id="UP001054837">
    <property type="component" value="Unassembled WGS sequence"/>
</dbReference>
<evidence type="ECO:0000313" key="1">
    <source>
        <dbReference type="EMBL" id="GIX87777.1"/>
    </source>
</evidence>
<dbReference type="EMBL" id="BPLQ01002027">
    <property type="protein sequence ID" value="GIX87777.1"/>
    <property type="molecule type" value="Genomic_DNA"/>
</dbReference>
<dbReference type="AlphaFoldDB" id="A0AAV4NXJ4"/>
<reference evidence="1 2" key="1">
    <citation type="submission" date="2021-06" db="EMBL/GenBank/DDBJ databases">
        <title>Caerostris darwini draft genome.</title>
        <authorList>
            <person name="Kono N."/>
            <person name="Arakawa K."/>
        </authorList>
    </citation>
    <scope>NUCLEOTIDE SEQUENCE [LARGE SCALE GENOMIC DNA]</scope>
</reference>
<protein>
    <submittedName>
        <fullName evidence="1">Uncharacterized protein</fullName>
    </submittedName>
</protein>
<organism evidence="1 2">
    <name type="scientific">Caerostris darwini</name>
    <dbReference type="NCBI Taxonomy" id="1538125"/>
    <lineage>
        <taxon>Eukaryota</taxon>
        <taxon>Metazoa</taxon>
        <taxon>Ecdysozoa</taxon>
        <taxon>Arthropoda</taxon>
        <taxon>Chelicerata</taxon>
        <taxon>Arachnida</taxon>
        <taxon>Araneae</taxon>
        <taxon>Araneomorphae</taxon>
        <taxon>Entelegynae</taxon>
        <taxon>Araneoidea</taxon>
        <taxon>Araneidae</taxon>
        <taxon>Caerostris</taxon>
    </lineage>
</organism>